<name>A0ABW3KIA8_9GAMM</name>
<dbReference type="PIRSF" id="PIRSF001357">
    <property type="entry name" value="DeoC"/>
    <property type="match status" value="1"/>
</dbReference>
<dbReference type="Pfam" id="PF01791">
    <property type="entry name" value="DeoC"/>
    <property type="match status" value="1"/>
</dbReference>
<dbReference type="PANTHER" id="PTHR10889:SF3">
    <property type="entry name" value="DEOXYRIBOSE-PHOSPHATE ALDOLASE"/>
    <property type="match status" value="1"/>
</dbReference>
<dbReference type="EC" id="4.1.2.4" evidence="3 7"/>
<comment type="catalytic activity">
    <reaction evidence="6">
        <text>2-deoxy-D-ribose 5-phosphate = D-glyceraldehyde 3-phosphate + acetaldehyde</text>
        <dbReference type="Rhea" id="RHEA:12821"/>
        <dbReference type="ChEBI" id="CHEBI:15343"/>
        <dbReference type="ChEBI" id="CHEBI:59776"/>
        <dbReference type="ChEBI" id="CHEBI:62877"/>
        <dbReference type="EC" id="4.1.2.4"/>
    </reaction>
</comment>
<dbReference type="CDD" id="cd00959">
    <property type="entry name" value="DeoC"/>
    <property type="match status" value="1"/>
</dbReference>
<comment type="pathway">
    <text evidence="1">Carbohydrate degradation; 2-deoxy-D-ribose 1-phosphate degradation; D-glyceraldehyde 3-phosphate and acetaldehyde from 2-deoxy-alpha-D-ribose 1-phosphate: step 2/2.</text>
</comment>
<gene>
    <name evidence="8" type="primary">deoC</name>
    <name evidence="8" type="ORF">ACFQ1C_12110</name>
</gene>
<evidence type="ECO:0000256" key="3">
    <source>
        <dbReference type="ARBA" id="ARBA00012515"/>
    </source>
</evidence>
<organism evidence="8 9">
    <name type="scientific">Oceanisphaera ostreae</name>
    <dbReference type="NCBI Taxonomy" id="914151"/>
    <lineage>
        <taxon>Bacteria</taxon>
        <taxon>Pseudomonadati</taxon>
        <taxon>Pseudomonadota</taxon>
        <taxon>Gammaproteobacteria</taxon>
        <taxon>Aeromonadales</taxon>
        <taxon>Aeromonadaceae</taxon>
        <taxon>Oceanisphaera</taxon>
    </lineage>
</organism>
<accession>A0ABW3KIA8</accession>
<protein>
    <recommendedName>
        <fullName evidence="3 7">Deoxyribose-phosphate aldolase</fullName>
        <ecNumber evidence="3 7">4.1.2.4</ecNumber>
    </recommendedName>
</protein>
<dbReference type="InterPro" id="IPR002915">
    <property type="entry name" value="DeoC/FbaB/LacD_aldolase"/>
</dbReference>
<dbReference type="NCBIfam" id="TIGR00126">
    <property type="entry name" value="deoC"/>
    <property type="match status" value="1"/>
</dbReference>
<sequence>MSKPNLSLVAAKQALSMMDLTSLNDDDTELSIQALCQQAATPFGCVAAICVYPRFINTVHSALHALGLSEQVAIATVVNFPHGLDSITHVEQDIRAAITAGAQEIDLVLPYRQLMAGDSDFGLAMVQAVKAVCVEPRIAKPTLFKVIIESGELATAALITQACELAIKGGADFIKTSTGKVAVNATLDTAELMLIAIRDSGKNVGFKAAGGVRTTQDAQQYLQLAARIMGKDWLTPAHMRFGASGLLAQLLNTLDEQPTVPLATDY</sequence>
<comment type="similarity">
    <text evidence="2">Belongs to the DeoC/FbaB aldolase family. DeoC type 2 subfamily.</text>
</comment>
<dbReference type="SMART" id="SM01133">
    <property type="entry name" value="DeoC"/>
    <property type="match status" value="1"/>
</dbReference>
<proteinExistence type="inferred from homology"/>
<evidence type="ECO:0000256" key="6">
    <source>
        <dbReference type="ARBA" id="ARBA00048791"/>
    </source>
</evidence>
<evidence type="ECO:0000313" key="8">
    <source>
        <dbReference type="EMBL" id="MFD1008898.1"/>
    </source>
</evidence>
<dbReference type="InterPro" id="IPR011343">
    <property type="entry name" value="DeoC"/>
</dbReference>
<dbReference type="GO" id="GO:0004139">
    <property type="term" value="F:deoxyribose-phosphate aldolase activity"/>
    <property type="evidence" value="ECO:0007669"/>
    <property type="project" value="UniProtKB-EC"/>
</dbReference>
<evidence type="ECO:0000256" key="4">
    <source>
        <dbReference type="ARBA" id="ARBA00023239"/>
    </source>
</evidence>
<keyword evidence="9" id="KW-1185">Reference proteome</keyword>
<evidence type="ECO:0000256" key="7">
    <source>
        <dbReference type="NCBIfam" id="TIGR00126"/>
    </source>
</evidence>
<evidence type="ECO:0000313" key="9">
    <source>
        <dbReference type="Proteomes" id="UP001597048"/>
    </source>
</evidence>
<keyword evidence="4 8" id="KW-0456">Lyase</keyword>
<evidence type="ECO:0000256" key="2">
    <source>
        <dbReference type="ARBA" id="ARBA00009473"/>
    </source>
</evidence>
<comment type="caution">
    <text evidence="8">The sequence shown here is derived from an EMBL/GenBank/DDBJ whole genome shotgun (WGS) entry which is preliminary data.</text>
</comment>
<dbReference type="Gene3D" id="3.20.20.70">
    <property type="entry name" value="Aldolase class I"/>
    <property type="match status" value="1"/>
</dbReference>
<dbReference type="SUPFAM" id="SSF51569">
    <property type="entry name" value="Aldolase"/>
    <property type="match status" value="1"/>
</dbReference>
<dbReference type="PANTHER" id="PTHR10889">
    <property type="entry name" value="DEOXYRIBOSE-PHOSPHATE ALDOLASE"/>
    <property type="match status" value="1"/>
</dbReference>
<dbReference type="RefSeq" id="WP_379558876.1">
    <property type="nucleotide sequence ID" value="NZ_JBHTJS010000046.1"/>
</dbReference>
<reference evidence="9" key="1">
    <citation type="journal article" date="2019" name="Int. J. Syst. Evol. Microbiol.">
        <title>The Global Catalogue of Microorganisms (GCM) 10K type strain sequencing project: providing services to taxonomists for standard genome sequencing and annotation.</title>
        <authorList>
            <consortium name="The Broad Institute Genomics Platform"/>
            <consortium name="The Broad Institute Genome Sequencing Center for Infectious Disease"/>
            <person name="Wu L."/>
            <person name="Ma J."/>
        </authorList>
    </citation>
    <scope>NUCLEOTIDE SEQUENCE [LARGE SCALE GENOMIC DNA]</scope>
    <source>
        <strain evidence="9">CCUG 60525</strain>
    </source>
</reference>
<dbReference type="EMBL" id="JBHTJS010000046">
    <property type="protein sequence ID" value="MFD1008898.1"/>
    <property type="molecule type" value="Genomic_DNA"/>
</dbReference>
<evidence type="ECO:0000256" key="1">
    <source>
        <dbReference type="ARBA" id="ARBA00004816"/>
    </source>
</evidence>
<keyword evidence="5" id="KW-0704">Schiff base</keyword>
<dbReference type="Proteomes" id="UP001597048">
    <property type="component" value="Unassembled WGS sequence"/>
</dbReference>
<dbReference type="InterPro" id="IPR013785">
    <property type="entry name" value="Aldolase_TIM"/>
</dbReference>
<evidence type="ECO:0000256" key="5">
    <source>
        <dbReference type="ARBA" id="ARBA00023270"/>
    </source>
</evidence>